<organism evidence="1 2">
    <name type="scientific">Sporosarcina aquimarina</name>
    <dbReference type="NCBI Taxonomy" id="114975"/>
    <lineage>
        <taxon>Bacteria</taxon>
        <taxon>Bacillati</taxon>
        <taxon>Bacillota</taxon>
        <taxon>Bacilli</taxon>
        <taxon>Bacillales</taxon>
        <taxon>Caryophanaceae</taxon>
        <taxon>Sporosarcina</taxon>
    </lineage>
</organism>
<comment type="caution">
    <text evidence="1">The sequence shown here is derived from an EMBL/GenBank/DDBJ whole genome shotgun (WGS) entry which is preliminary data.</text>
</comment>
<dbReference type="Proteomes" id="UP001280629">
    <property type="component" value="Unassembled WGS sequence"/>
</dbReference>
<reference evidence="1 2" key="1">
    <citation type="submission" date="2023-06" db="EMBL/GenBank/DDBJ databases">
        <title>Sporosarcina sp. nov., isolated from Korean traditional fermented seafood 'Jeotgal'.</title>
        <authorList>
            <person name="Yang A.-I."/>
            <person name="Shin N.-R."/>
        </authorList>
    </citation>
    <scope>NUCLEOTIDE SEQUENCE [LARGE SCALE GENOMIC DNA]</scope>
    <source>
        <strain evidence="1 2">KCTC3840</strain>
    </source>
</reference>
<evidence type="ECO:0000313" key="1">
    <source>
        <dbReference type="EMBL" id="MDW0109527.1"/>
    </source>
</evidence>
<sequence>MTNEEVNKLSDTLLKSLYDYHFAYNGESYILPKAMLNADATSKLAIDSLIEKEYAVDNGGESDSLVLSITAKGMEYIKNIHTL</sequence>
<dbReference type="RefSeq" id="WP_317935072.1">
    <property type="nucleotide sequence ID" value="NZ_JAUBDH010000003.1"/>
</dbReference>
<gene>
    <name evidence="1" type="ORF">QT716_05595</name>
</gene>
<dbReference type="EMBL" id="JAUBDH010000003">
    <property type="protein sequence ID" value="MDW0109527.1"/>
    <property type="molecule type" value="Genomic_DNA"/>
</dbReference>
<evidence type="ECO:0000313" key="2">
    <source>
        <dbReference type="Proteomes" id="UP001280629"/>
    </source>
</evidence>
<keyword evidence="2" id="KW-1185">Reference proteome</keyword>
<name>A0ABU4FXS9_9BACL</name>
<accession>A0ABU4FXS9</accession>
<protein>
    <submittedName>
        <fullName evidence="1">Uncharacterized protein</fullName>
    </submittedName>
</protein>
<proteinExistence type="predicted"/>